<dbReference type="Proteomes" id="UP000230673">
    <property type="component" value="Unassembled WGS sequence"/>
</dbReference>
<protein>
    <recommendedName>
        <fullName evidence="4">Yip1 domain-containing protein</fullName>
    </recommendedName>
</protein>
<accession>A0A2M7BX75</accession>
<evidence type="ECO:0000256" key="1">
    <source>
        <dbReference type="SAM" id="Phobius"/>
    </source>
</evidence>
<evidence type="ECO:0000313" key="2">
    <source>
        <dbReference type="EMBL" id="PIV11188.1"/>
    </source>
</evidence>
<feature type="transmembrane region" description="Helical" evidence="1">
    <location>
        <begin position="6"/>
        <end position="29"/>
    </location>
</feature>
<gene>
    <name evidence="2" type="ORF">COS50_01580</name>
</gene>
<evidence type="ECO:0008006" key="4">
    <source>
        <dbReference type="Google" id="ProtNLM"/>
    </source>
</evidence>
<feature type="transmembrane region" description="Helical" evidence="1">
    <location>
        <begin position="144"/>
        <end position="167"/>
    </location>
</feature>
<keyword evidence="1" id="KW-0472">Membrane</keyword>
<evidence type="ECO:0000313" key="3">
    <source>
        <dbReference type="Proteomes" id="UP000230673"/>
    </source>
</evidence>
<feature type="transmembrane region" description="Helical" evidence="1">
    <location>
        <begin position="66"/>
        <end position="89"/>
    </location>
</feature>
<dbReference type="AlphaFoldDB" id="A0A2M7BX75"/>
<name>A0A2M7BX75_9BACT</name>
<dbReference type="EMBL" id="PEUY01000024">
    <property type="protein sequence ID" value="PIV11188.1"/>
    <property type="molecule type" value="Genomic_DNA"/>
</dbReference>
<comment type="caution">
    <text evidence="2">The sequence shown here is derived from an EMBL/GenBank/DDBJ whole genome shotgun (WGS) entry which is preliminary data.</text>
</comment>
<proteinExistence type="predicted"/>
<feature type="transmembrane region" description="Helical" evidence="1">
    <location>
        <begin position="41"/>
        <end position="60"/>
    </location>
</feature>
<organism evidence="2 3">
    <name type="scientific">Candidatus Roizmanbacteria bacterium CG03_land_8_20_14_0_80_35_26</name>
    <dbReference type="NCBI Taxonomy" id="1974845"/>
    <lineage>
        <taxon>Bacteria</taxon>
        <taxon>Candidatus Roizmaniibacteriota</taxon>
    </lineage>
</organism>
<reference evidence="3" key="1">
    <citation type="submission" date="2017-09" db="EMBL/GenBank/DDBJ databases">
        <title>Depth-based differentiation of microbial function through sediment-hosted aquifers and enrichment of novel symbionts in the deep terrestrial subsurface.</title>
        <authorList>
            <person name="Probst A.J."/>
            <person name="Ladd B."/>
            <person name="Jarett J.K."/>
            <person name="Geller-Mcgrath D.E."/>
            <person name="Sieber C.M.K."/>
            <person name="Emerson J.B."/>
            <person name="Anantharaman K."/>
            <person name="Thomas B.C."/>
            <person name="Malmstrom R."/>
            <person name="Stieglmeier M."/>
            <person name="Klingl A."/>
            <person name="Woyke T."/>
            <person name="Ryan C.M."/>
            <person name="Banfield J.F."/>
        </authorList>
    </citation>
    <scope>NUCLEOTIDE SEQUENCE [LARGE SCALE GENOMIC DNA]</scope>
</reference>
<feature type="transmembrane region" description="Helical" evidence="1">
    <location>
        <begin position="110"/>
        <end position="132"/>
    </location>
</feature>
<sequence length="208" mass="25523">MDFKTFLVDFFTAFIIVIKRFFLLIIYPYKTMRRISLEKDYYQLLIIAGLVFLYFKFIYFLRDKTYLATLVFLFFIFNFLLTSSFFYLLNKFFNSNQNKKETSFSSFIFTFSYSLFPTLIWFLSTSLLFIFLPPPRTFSLLGNTFSIFFVAYSLSLLIWKLILEYLAVRFSSKQNFLRIFYMMILYLTWFLPYSVFLYYFHFFRIPFI</sequence>
<feature type="transmembrane region" description="Helical" evidence="1">
    <location>
        <begin position="179"/>
        <end position="200"/>
    </location>
</feature>
<keyword evidence="1" id="KW-1133">Transmembrane helix</keyword>
<keyword evidence="1" id="KW-0812">Transmembrane</keyword>